<dbReference type="SUPFAM" id="SSF51161">
    <property type="entry name" value="Trimeric LpxA-like enzymes"/>
    <property type="match status" value="1"/>
</dbReference>
<evidence type="ECO:0000313" key="7">
    <source>
        <dbReference type="EMBL" id="MBL3655134.1"/>
    </source>
</evidence>
<feature type="domain" description="Maltose/galactoside acetyltransferase" evidence="6">
    <location>
        <begin position="31"/>
        <end position="85"/>
    </location>
</feature>
<evidence type="ECO:0000256" key="5">
    <source>
        <dbReference type="ARBA" id="ARBA00067695"/>
    </source>
</evidence>
<dbReference type="AlphaFoldDB" id="A0A937JXY9"/>
<dbReference type="EMBL" id="JAESIY010000001">
    <property type="protein sequence ID" value="MBL3655134.1"/>
    <property type="molecule type" value="Genomic_DNA"/>
</dbReference>
<sequence length="212" mass="23713">MWHLLRKRLVLIASYKCNIYTYNISVMQTQREKMLAGEKYFINDPELVEIRHNTRELVDEFNGLAPRDAEGKERIQRKIFGVMGHGVHIEKPMRIDYGVNTVIGDNVFINYNFTLLDCCPVTIGNNVFIAPNVQIYTACHPIDTEERKKHIGFAKPITIGNDVWIGGNCILMPGVTIGDGCTIGAGSLVTKSIPAHTVAVGSPCKVIRQIKD</sequence>
<evidence type="ECO:0000256" key="1">
    <source>
        <dbReference type="ARBA" id="ARBA00007274"/>
    </source>
</evidence>
<dbReference type="InterPro" id="IPR011004">
    <property type="entry name" value="Trimer_LpxA-like_sf"/>
</dbReference>
<dbReference type="Pfam" id="PF00132">
    <property type="entry name" value="Hexapep"/>
    <property type="match status" value="1"/>
</dbReference>
<comment type="caution">
    <text evidence="7">The sequence shown here is derived from an EMBL/GenBank/DDBJ whole genome shotgun (WGS) entry which is preliminary data.</text>
</comment>
<keyword evidence="2" id="KW-0808">Transferase</keyword>
<dbReference type="InterPro" id="IPR051159">
    <property type="entry name" value="Hexapeptide_acetyltransf"/>
</dbReference>
<keyword evidence="3" id="KW-0012">Acyltransferase</keyword>
<protein>
    <recommendedName>
        <fullName evidence="5">Nodulation protein L</fullName>
    </recommendedName>
</protein>
<dbReference type="CDD" id="cd03357">
    <property type="entry name" value="LbH_MAT_GAT"/>
    <property type="match status" value="1"/>
</dbReference>
<dbReference type="GO" id="GO:0008374">
    <property type="term" value="F:O-acyltransferase activity"/>
    <property type="evidence" value="ECO:0007669"/>
    <property type="project" value="TreeGrafter"/>
</dbReference>
<accession>A0A937JXY9</accession>
<evidence type="ECO:0000256" key="3">
    <source>
        <dbReference type="ARBA" id="ARBA00023315"/>
    </source>
</evidence>
<dbReference type="FunFam" id="2.160.10.10:FF:000025">
    <property type="entry name" value="Hexapeptide-repeat containing-acetyltransferase"/>
    <property type="match status" value="1"/>
</dbReference>
<gene>
    <name evidence="7" type="ORF">JL102_03270</name>
</gene>
<evidence type="ECO:0000313" key="8">
    <source>
        <dbReference type="Proteomes" id="UP000659388"/>
    </source>
</evidence>
<evidence type="ECO:0000256" key="2">
    <source>
        <dbReference type="ARBA" id="ARBA00022679"/>
    </source>
</evidence>
<reference evidence="7" key="1">
    <citation type="submission" date="2021-01" db="EMBL/GenBank/DDBJ databases">
        <title>Fulvivirga kasyanovii gen. nov., sp nov., a novel member of the phylum Bacteroidetes isolated from seawater in a mussel farm.</title>
        <authorList>
            <person name="Zhao L.-H."/>
            <person name="Wang Z.-J."/>
        </authorList>
    </citation>
    <scope>NUCLEOTIDE SEQUENCE</scope>
    <source>
        <strain evidence="7">2943</strain>
    </source>
</reference>
<evidence type="ECO:0000259" key="6">
    <source>
        <dbReference type="SMART" id="SM01266"/>
    </source>
</evidence>
<evidence type="ECO:0000256" key="4">
    <source>
        <dbReference type="ARBA" id="ARBA00055587"/>
    </source>
</evidence>
<comment type="function">
    <text evidence="4">Acetyltransferase implicated in the O-acetylation of Nod factors.</text>
</comment>
<keyword evidence="8" id="KW-1185">Reference proteome</keyword>
<dbReference type="Proteomes" id="UP000659388">
    <property type="component" value="Unassembled WGS sequence"/>
</dbReference>
<dbReference type="Pfam" id="PF12464">
    <property type="entry name" value="Mac"/>
    <property type="match status" value="1"/>
</dbReference>
<dbReference type="GO" id="GO:0016407">
    <property type="term" value="F:acetyltransferase activity"/>
    <property type="evidence" value="ECO:0007669"/>
    <property type="project" value="InterPro"/>
</dbReference>
<name>A0A937JXY9_9BACT</name>
<organism evidence="7 8">
    <name type="scientific">Fulvivirga sediminis</name>
    <dbReference type="NCBI Taxonomy" id="2803949"/>
    <lineage>
        <taxon>Bacteria</taxon>
        <taxon>Pseudomonadati</taxon>
        <taxon>Bacteroidota</taxon>
        <taxon>Cytophagia</taxon>
        <taxon>Cytophagales</taxon>
        <taxon>Fulvivirgaceae</taxon>
        <taxon>Fulvivirga</taxon>
    </lineage>
</organism>
<comment type="similarity">
    <text evidence="1">Belongs to the transferase hexapeptide repeat family.</text>
</comment>
<dbReference type="SMART" id="SM01266">
    <property type="entry name" value="Mac"/>
    <property type="match status" value="1"/>
</dbReference>
<dbReference type="Gene3D" id="2.160.10.10">
    <property type="entry name" value="Hexapeptide repeat proteins"/>
    <property type="match status" value="1"/>
</dbReference>
<proteinExistence type="inferred from homology"/>
<dbReference type="PANTHER" id="PTHR23416">
    <property type="entry name" value="SIALIC ACID SYNTHASE-RELATED"/>
    <property type="match status" value="1"/>
</dbReference>
<dbReference type="PANTHER" id="PTHR23416:SF23">
    <property type="entry name" value="ACETYLTRANSFERASE C18B11.09C-RELATED"/>
    <property type="match status" value="1"/>
</dbReference>
<dbReference type="InterPro" id="IPR024688">
    <property type="entry name" value="Mac_dom"/>
</dbReference>
<dbReference type="InterPro" id="IPR001451">
    <property type="entry name" value="Hexapep"/>
</dbReference>